<evidence type="ECO:0000256" key="1">
    <source>
        <dbReference type="SAM" id="MobiDB-lite"/>
    </source>
</evidence>
<accession>A0AAD8XXV5</accession>
<sequence length="161" mass="16687">MSSGKAAAIVSAALLLPQSGARPDEQAAANCVPPANARYGDACVHANNPSVACKVLHQSKSAKSTQSATAKSGKADYKSGKAGSKSGKGNGASVKLYYDDSGCVQAKDLELGKCNNELCVDDTESEGCAHVEMCTQRHSAGNSCKDCPNVKFFKHLYAQSL</sequence>
<keyword evidence="4" id="KW-1185">Reference proteome</keyword>
<feature type="compositionally biased region" description="Low complexity" evidence="1">
    <location>
        <begin position="80"/>
        <end position="91"/>
    </location>
</feature>
<feature type="chain" id="PRO_5042265945" evidence="2">
    <location>
        <begin position="22"/>
        <end position="161"/>
    </location>
</feature>
<feature type="signal peptide" evidence="2">
    <location>
        <begin position="1"/>
        <end position="21"/>
    </location>
</feature>
<dbReference type="Proteomes" id="UP001224775">
    <property type="component" value="Unassembled WGS sequence"/>
</dbReference>
<feature type="compositionally biased region" description="Low complexity" evidence="1">
    <location>
        <begin position="60"/>
        <end position="72"/>
    </location>
</feature>
<proteinExistence type="predicted"/>
<dbReference type="AlphaFoldDB" id="A0AAD8XXV5"/>
<name>A0AAD8XXV5_9STRA</name>
<reference evidence="3" key="1">
    <citation type="submission" date="2023-06" db="EMBL/GenBank/DDBJ databases">
        <title>Survivors Of The Sea: Transcriptome response of Skeletonema marinoi to long-term dormancy.</title>
        <authorList>
            <person name="Pinder M.I.M."/>
            <person name="Kourtchenko O."/>
            <person name="Robertson E.K."/>
            <person name="Larsson T."/>
            <person name="Maumus F."/>
            <person name="Osuna-Cruz C.M."/>
            <person name="Vancaester E."/>
            <person name="Stenow R."/>
            <person name="Vandepoele K."/>
            <person name="Ploug H."/>
            <person name="Bruchert V."/>
            <person name="Godhe A."/>
            <person name="Topel M."/>
        </authorList>
    </citation>
    <scope>NUCLEOTIDE SEQUENCE</scope>
    <source>
        <strain evidence="3">R05AC</strain>
    </source>
</reference>
<feature type="region of interest" description="Disordered" evidence="1">
    <location>
        <begin position="60"/>
        <end position="91"/>
    </location>
</feature>
<keyword evidence="2" id="KW-0732">Signal</keyword>
<organism evidence="3 4">
    <name type="scientific">Skeletonema marinoi</name>
    <dbReference type="NCBI Taxonomy" id="267567"/>
    <lineage>
        <taxon>Eukaryota</taxon>
        <taxon>Sar</taxon>
        <taxon>Stramenopiles</taxon>
        <taxon>Ochrophyta</taxon>
        <taxon>Bacillariophyta</taxon>
        <taxon>Coscinodiscophyceae</taxon>
        <taxon>Thalassiosirophycidae</taxon>
        <taxon>Thalassiosirales</taxon>
        <taxon>Skeletonemataceae</taxon>
        <taxon>Skeletonema</taxon>
        <taxon>Skeletonema marinoi-dohrnii complex</taxon>
    </lineage>
</organism>
<evidence type="ECO:0000256" key="2">
    <source>
        <dbReference type="SAM" id="SignalP"/>
    </source>
</evidence>
<protein>
    <submittedName>
        <fullName evidence="3">Uncharacterized protein</fullName>
    </submittedName>
</protein>
<dbReference type="EMBL" id="JATAAI010000034">
    <property type="protein sequence ID" value="KAK1735423.1"/>
    <property type="molecule type" value="Genomic_DNA"/>
</dbReference>
<gene>
    <name evidence="3" type="ORF">QTG54_014037</name>
</gene>
<comment type="caution">
    <text evidence="3">The sequence shown here is derived from an EMBL/GenBank/DDBJ whole genome shotgun (WGS) entry which is preliminary data.</text>
</comment>
<evidence type="ECO:0000313" key="4">
    <source>
        <dbReference type="Proteomes" id="UP001224775"/>
    </source>
</evidence>
<evidence type="ECO:0000313" key="3">
    <source>
        <dbReference type="EMBL" id="KAK1735423.1"/>
    </source>
</evidence>